<keyword evidence="1" id="KW-0812">Transmembrane</keyword>
<dbReference type="STRING" id="1114924.SAMN05216258_10667"/>
<dbReference type="Pfam" id="PF06170">
    <property type="entry name" value="DUF983"/>
    <property type="match status" value="1"/>
</dbReference>
<dbReference type="InterPro" id="IPR009325">
    <property type="entry name" value="DUF983"/>
</dbReference>
<name>A0A1I3HMH5_9RHOB</name>
<dbReference type="EMBL" id="FOQH01000006">
    <property type="protein sequence ID" value="SFI36700.1"/>
    <property type="molecule type" value="Genomic_DNA"/>
</dbReference>
<feature type="transmembrane region" description="Helical" evidence="1">
    <location>
        <begin position="110"/>
        <end position="130"/>
    </location>
</feature>
<evidence type="ECO:0000313" key="3">
    <source>
        <dbReference type="Proteomes" id="UP000199377"/>
    </source>
</evidence>
<keyword evidence="1" id="KW-0472">Membrane</keyword>
<keyword evidence="1" id="KW-1133">Transmembrane helix</keyword>
<protein>
    <submittedName>
        <fullName evidence="2">Uncharacterized conserved protein, DUF983 family</fullName>
    </submittedName>
</protein>
<proteinExistence type="predicted"/>
<accession>A0A1I3HMH5</accession>
<organism evidence="2 3">
    <name type="scientific">Albimonas pacifica</name>
    <dbReference type="NCBI Taxonomy" id="1114924"/>
    <lineage>
        <taxon>Bacteria</taxon>
        <taxon>Pseudomonadati</taxon>
        <taxon>Pseudomonadota</taxon>
        <taxon>Alphaproteobacteria</taxon>
        <taxon>Rhodobacterales</taxon>
        <taxon>Paracoccaceae</taxon>
        <taxon>Albimonas</taxon>
    </lineage>
</organism>
<dbReference type="Proteomes" id="UP000199377">
    <property type="component" value="Unassembled WGS sequence"/>
</dbReference>
<dbReference type="OrthoDB" id="9799456at2"/>
<dbReference type="RefSeq" id="WP_092860434.1">
    <property type="nucleotide sequence ID" value="NZ_FOQH01000006.1"/>
</dbReference>
<gene>
    <name evidence="2" type="ORF">SAMN05216258_10667</name>
</gene>
<dbReference type="AlphaFoldDB" id="A0A1I3HMH5"/>
<keyword evidence="3" id="KW-1185">Reference proteome</keyword>
<evidence type="ECO:0000313" key="2">
    <source>
        <dbReference type="EMBL" id="SFI36700.1"/>
    </source>
</evidence>
<evidence type="ECO:0000256" key="1">
    <source>
        <dbReference type="SAM" id="Phobius"/>
    </source>
</evidence>
<feature type="transmembrane region" description="Helical" evidence="1">
    <location>
        <begin position="83"/>
        <end position="104"/>
    </location>
</feature>
<reference evidence="2 3" key="1">
    <citation type="submission" date="2016-10" db="EMBL/GenBank/DDBJ databases">
        <authorList>
            <person name="de Groot N.N."/>
        </authorList>
    </citation>
    <scope>NUCLEOTIDE SEQUENCE [LARGE SCALE GENOMIC DNA]</scope>
    <source>
        <strain evidence="2 3">CGMCC 1.11030</strain>
    </source>
</reference>
<sequence length="153" mass="17145">MRHEQHIGLDACGAATAGGRALRRDDVGEAPAEARDMRRALRRGWRRTCPACGGGPLFDGYLKVRDHCPACSERLDLHRADDLPTWMTILVVGHLIAPAMLTVWDLWNPPIWVHWVLWPPAALMLSLVLLPRFKGLVVGLQWAKRMAGFAQRP</sequence>